<gene>
    <name evidence="12" type="ORF">CHH28_06225</name>
</gene>
<dbReference type="GO" id="GO:0000976">
    <property type="term" value="F:transcription cis-regulatory region binding"/>
    <property type="evidence" value="ECO:0007669"/>
    <property type="project" value="TreeGrafter"/>
</dbReference>
<keyword evidence="7" id="KW-0804">Transcription</keyword>
<dbReference type="InterPro" id="IPR036388">
    <property type="entry name" value="WH-like_DNA-bd_sf"/>
</dbReference>
<evidence type="ECO:0000256" key="7">
    <source>
        <dbReference type="ARBA" id="ARBA00023163"/>
    </source>
</evidence>
<evidence type="ECO:0000313" key="13">
    <source>
        <dbReference type="Proteomes" id="UP000202440"/>
    </source>
</evidence>
<evidence type="ECO:0000256" key="8">
    <source>
        <dbReference type="PROSITE-ProRule" id="PRU00169"/>
    </source>
</evidence>
<dbReference type="Gene3D" id="1.10.10.10">
    <property type="entry name" value="Winged helix-like DNA-binding domain superfamily/Winged helix DNA-binding domain"/>
    <property type="match status" value="1"/>
</dbReference>
<dbReference type="CDD" id="cd00383">
    <property type="entry name" value="trans_reg_C"/>
    <property type="match status" value="1"/>
</dbReference>
<evidence type="ECO:0000256" key="4">
    <source>
        <dbReference type="ARBA" id="ARBA00023012"/>
    </source>
</evidence>
<dbReference type="GO" id="GO:0032993">
    <property type="term" value="C:protein-DNA complex"/>
    <property type="evidence" value="ECO:0007669"/>
    <property type="project" value="TreeGrafter"/>
</dbReference>
<keyword evidence="4" id="KW-0902">Two-component regulatory system</keyword>
<evidence type="ECO:0000256" key="5">
    <source>
        <dbReference type="ARBA" id="ARBA00023015"/>
    </source>
</evidence>
<dbReference type="Proteomes" id="UP000202440">
    <property type="component" value="Chromosome"/>
</dbReference>
<evidence type="ECO:0000256" key="6">
    <source>
        <dbReference type="ARBA" id="ARBA00023125"/>
    </source>
</evidence>
<protein>
    <submittedName>
        <fullName evidence="12">DNA-binding response regulator</fullName>
    </submittedName>
</protein>
<dbReference type="Gene3D" id="6.10.250.690">
    <property type="match status" value="1"/>
</dbReference>
<dbReference type="EMBL" id="CP022530">
    <property type="protein sequence ID" value="ASP38301.1"/>
    <property type="molecule type" value="Genomic_DNA"/>
</dbReference>
<evidence type="ECO:0000256" key="9">
    <source>
        <dbReference type="PROSITE-ProRule" id="PRU01091"/>
    </source>
</evidence>
<dbReference type="InterPro" id="IPR058124">
    <property type="entry name" value="CpxR-like_REC"/>
</dbReference>
<dbReference type="GO" id="GO:0005829">
    <property type="term" value="C:cytosol"/>
    <property type="evidence" value="ECO:0007669"/>
    <property type="project" value="TreeGrafter"/>
</dbReference>
<dbReference type="RefSeq" id="WP_094059499.1">
    <property type="nucleotide sequence ID" value="NZ_CP022530.1"/>
</dbReference>
<keyword evidence="6 9" id="KW-0238">DNA-binding</keyword>
<organism evidence="12 13">
    <name type="scientific">Bacterioplanes sanyensis</name>
    <dbReference type="NCBI Taxonomy" id="1249553"/>
    <lineage>
        <taxon>Bacteria</taxon>
        <taxon>Pseudomonadati</taxon>
        <taxon>Pseudomonadota</taxon>
        <taxon>Gammaproteobacteria</taxon>
        <taxon>Oceanospirillales</taxon>
        <taxon>Oceanospirillaceae</taxon>
        <taxon>Bacterioplanes</taxon>
    </lineage>
</organism>
<dbReference type="SMART" id="SM00862">
    <property type="entry name" value="Trans_reg_C"/>
    <property type="match status" value="1"/>
</dbReference>
<sequence length="226" mass="25736">MHVLLVDDDQELCALMKRYLERELFQVSVVHTAEEGLQESLSGKYQAVVLDIMLPGGNGLDILRRIRQRSELPVLMLTAKGEEMDRIEGLEIGADDYLPKPCNPREVSARLRSVLRRGRPVDVASSRIEVDDLSIDFDQHIVERNGEAVELTVTEFNILSVLARDIGKVVEKNRLAEQSMQRSLTLFDRSLDMHLSNLRKKLGPNRDGKQRIKTVRGVGYQYQPEQ</sequence>
<feature type="modified residue" description="4-aspartylphosphate" evidence="8">
    <location>
        <position position="51"/>
    </location>
</feature>
<keyword evidence="3 8" id="KW-0597">Phosphoprotein</keyword>
<dbReference type="Pfam" id="PF00486">
    <property type="entry name" value="Trans_reg_C"/>
    <property type="match status" value="1"/>
</dbReference>
<dbReference type="GO" id="GO:0000156">
    <property type="term" value="F:phosphorelay response regulator activity"/>
    <property type="evidence" value="ECO:0007669"/>
    <property type="project" value="TreeGrafter"/>
</dbReference>
<evidence type="ECO:0000256" key="3">
    <source>
        <dbReference type="ARBA" id="ARBA00022553"/>
    </source>
</evidence>
<dbReference type="PANTHER" id="PTHR48111:SF39">
    <property type="entry name" value="TRANSCRIPTIONAL REGULATORY PROTEIN CPXR"/>
    <property type="match status" value="1"/>
</dbReference>
<keyword evidence="5" id="KW-0805">Transcription regulation</keyword>
<dbReference type="InterPro" id="IPR039420">
    <property type="entry name" value="WalR-like"/>
</dbReference>
<dbReference type="InterPro" id="IPR016032">
    <property type="entry name" value="Sig_transdc_resp-reg_C-effctor"/>
</dbReference>
<dbReference type="PROSITE" id="PS51755">
    <property type="entry name" value="OMPR_PHOB"/>
    <property type="match status" value="1"/>
</dbReference>
<dbReference type="Pfam" id="PF00072">
    <property type="entry name" value="Response_reg"/>
    <property type="match status" value="1"/>
</dbReference>
<dbReference type="AlphaFoldDB" id="A0A222FIQ4"/>
<dbReference type="KEGG" id="bsan:CHH28_06225"/>
<dbReference type="Gene3D" id="3.40.50.2300">
    <property type="match status" value="1"/>
</dbReference>
<proteinExistence type="predicted"/>
<dbReference type="SMART" id="SM00448">
    <property type="entry name" value="REC"/>
    <property type="match status" value="1"/>
</dbReference>
<comment type="subcellular location">
    <subcellularLocation>
        <location evidence="1">Cytoplasm</location>
    </subcellularLocation>
</comment>
<name>A0A222FIQ4_9GAMM</name>
<dbReference type="SUPFAM" id="SSF46894">
    <property type="entry name" value="C-terminal effector domain of the bipartite response regulators"/>
    <property type="match status" value="1"/>
</dbReference>
<dbReference type="FunFam" id="3.40.50.2300:FF:000001">
    <property type="entry name" value="DNA-binding response regulator PhoB"/>
    <property type="match status" value="1"/>
</dbReference>
<evidence type="ECO:0000256" key="2">
    <source>
        <dbReference type="ARBA" id="ARBA00022490"/>
    </source>
</evidence>
<feature type="DNA-binding region" description="OmpR/PhoB-type" evidence="9">
    <location>
        <begin position="125"/>
        <end position="224"/>
    </location>
</feature>
<accession>A0A222FIQ4</accession>
<evidence type="ECO:0000259" key="10">
    <source>
        <dbReference type="PROSITE" id="PS50110"/>
    </source>
</evidence>
<dbReference type="SUPFAM" id="SSF52172">
    <property type="entry name" value="CheY-like"/>
    <property type="match status" value="1"/>
</dbReference>
<reference evidence="12 13" key="1">
    <citation type="submission" date="2017-07" db="EMBL/GenBank/DDBJ databases">
        <title>Annotated genome sequence of Bacterioplanes sanyensis isolated from Red Sea.</title>
        <authorList>
            <person name="Rehman Z.U."/>
        </authorList>
    </citation>
    <scope>NUCLEOTIDE SEQUENCE [LARGE SCALE GENOMIC DNA]</scope>
    <source>
        <strain evidence="12 13">NV9</strain>
    </source>
</reference>
<dbReference type="PANTHER" id="PTHR48111">
    <property type="entry name" value="REGULATOR OF RPOS"/>
    <property type="match status" value="1"/>
</dbReference>
<evidence type="ECO:0000313" key="12">
    <source>
        <dbReference type="EMBL" id="ASP38301.1"/>
    </source>
</evidence>
<dbReference type="CDD" id="cd17623">
    <property type="entry name" value="REC_OmpR_CpxR"/>
    <property type="match status" value="1"/>
</dbReference>
<dbReference type="InterPro" id="IPR011006">
    <property type="entry name" value="CheY-like_superfamily"/>
</dbReference>
<evidence type="ECO:0000259" key="11">
    <source>
        <dbReference type="PROSITE" id="PS51755"/>
    </source>
</evidence>
<dbReference type="PROSITE" id="PS50110">
    <property type="entry name" value="RESPONSE_REGULATORY"/>
    <property type="match status" value="1"/>
</dbReference>
<dbReference type="GO" id="GO:0006355">
    <property type="term" value="P:regulation of DNA-templated transcription"/>
    <property type="evidence" value="ECO:0007669"/>
    <property type="project" value="InterPro"/>
</dbReference>
<dbReference type="OrthoDB" id="9802426at2"/>
<keyword evidence="2" id="KW-0963">Cytoplasm</keyword>
<dbReference type="InterPro" id="IPR001867">
    <property type="entry name" value="OmpR/PhoB-type_DNA-bd"/>
</dbReference>
<feature type="domain" description="Response regulatory" evidence="10">
    <location>
        <begin position="2"/>
        <end position="115"/>
    </location>
</feature>
<dbReference type="InterPro" id="IPR001789">
    <property type="entry name" value="Sig_transdc_resp-reg_receiver"/>
</dbReference>
<evidence type="ECO:0000256" key="1">
    <source>
        <dbReference type="ARBA" id="ARBA00004496"/>
    </source>
</evidence>
<keyword evidence="13" id="KW-1185">Reference proteome</keyword>
<feature type="domain" description="OmpR/PhoB-type" evidence="11">
    <location>
        <begin position="125"/>
        <end position="224"/>
    </location>
</feature>